<feature type="compositionally biased region" description="Pro residues" evidence="1">
    <location>
        <begin position="251"/>
        <end position="267"/>
    </location>
</feature>
<feature type="compositionally biased region" description="Acidic residues" evidence="1">
    <location>
        <begin position="382"/>
        <end position="391"/>
    </location>
</feature>
<proteinExistence type="predicted"/>
<dbReference type="AlphaFoldDB" id="A0ABD1I272"/>
<dbReference type="Proteomes" id="UP001567538">
    <property type="component" value="Unassembled WGS sequence"/>
</dbReference>
<evidence type="ECO:0008006" key="4">
    <source>
        <dbReference type="Google" id="ProtNLM"/>
    </source>
</evidence>
<evidence type="ECO:0000313" key="3">
    <source>
        <dbReference type="Proteomes" id="UP001567538"/>
    </source>
</evidence>
<protein>
    <recommendedName>
        <fullName evidence="4">Retrotransposon Copia-like N-terminal domain-containing protein</fullName>
    </recommendedName>
</protein>
<reference evidence="2 3" key="1">
    <citation type="submission" date="2024-06" db="EMBL/GenBank/DDBJ databases">
        <title>A chromosome level genome sequence of Diviner's sage (Salvia divinorum).</title>
        <authorList>
            <person name="Ford S.A."/>
            <person name="Ro D.-K."/>
            <person name="Ness R.W."/>
            <person name="Phillips M.A."/>
        </authorList>
    </citation>
    <scope>NUCLEOTIDE SEQUENCE [LARGE SCALE GENOMIC DNA]</scope>
    <source>
        <strain evidence="2">SAF-2024a</strain>
        <tissue evidence="2">Leaf</tissue>
    </source>
</reference>
<organism evidence="2 3">
    <name type="scientific">Salvia divinorum</name>
    <name type="common">Maria pastora</name>
    <name type="synonym">Diviner's sage</name>
    <dbReference type="NCBI Taxonomy" id="28513"/>
    <lineage>
        <taxon>Eukaryota</taxon>
        <taxon>Viridiplantae</taxon>
        <taxon>Streptophyta</taxon>
        <taxon>Embryophyta</taxon>
        <taxon>Tracheophyta</taxon>
        <taxon>Spermatophyta</taxon>
        <taxon>Magnoliopsida</taxon>
        <taxon>eudicotyledons</taxon>
        <taxon>Gunneridae</taxon>
        <taxon>Pentapetalae</taxon>
        <taxon>asterids</taxon>
        <taxon>lamiids</taxon>
        <taxon>Lamiales</taxon>
        <taxon>Lamiaceae</taxon>
        <taxon>Nepetoideae</taxon>
        <taxon>Mentheae</taxon>
        <taxon>Salviinae</taxon>
        <taxon>Salvia</taxon>
        <taxon>Salvia subgen. Calosphace</taxon>
    </lineage>
</organism>
<name>A0ABD1I272_SALDI</name>
<accession>A0ABD1I272</accession>
<dbReference type="PANTHER" id="PTHR34222">
    <property type="entry name" value="GAG_PRE-INTEGRS DOMAIN-CONTAINING PROTEIN"/>
    <property type="match status" value="1"/>
</dbReference>
<dbReference type="PANTHER" id="PTHR34222:SF43">
    <property type="entry name" value="RETROTRANSPOSON GAG DOMAIN-CONTAINING PROTEIN"/>
    <property type="match status" value="1"/>
</dbReference>
<sequence>MIGEDDVKPGDCKLKTSKNVTVAFKLNGTNYPLWARLMKIAIGSRKAMRHITGVPTPPEPEDRDYIEWEEIDLVVFSWILDNIEVDIVGDFAHHQSAKAIWDSLAVTYESTADPYFIYDLEEKAGRIVQGEMTLETYWRQLHGIWVEIDRCENKPIDCCDKGVGQFRRHVTTRRLYKFLAGLNERYDGIKRDILKETPAPSVDVAYGWVKREATRLKIMPLANPDHPTGATSVDSSSGGVGFGFGVRNTRFPPPPATPRPGQQPPRPAAANNRRGGKIDKTKLWCSNCGMNKHTRENCFQLIGFSEWWDETQRAKARLAIGIEDGGGGNHHTPTGTGANGRGRGVDGDTPHGGGGRRREEVGEAAFAGRVDGNGASGSGGYQDEEDNWAWH</sequence>
<feature type="region of interest" description="Disordered" evidence="1">
    <location>
        <begin position="322"/>
        <end position="391"/>
    </location>
</feature>
<evidence type="ECO:0000313" key="2">
    <source>
        <dbReference type="EMBL" id="KAL1561684.1"/>
    </source>
</evidence>
<evidence type="ECO:0000256" key="1">
    <source>
        <dbReference type="SAM" id="MobiDB-lite"/>
    </source>
</evidence>
<comment type="caution">
    <text evidence="2">The sequence shown here is derived from an EMBL/GenBank/DDBJ whole genome shotgun (WGS) entry which is preliminary data.</text>
</comment>
<gene>
    <name evidence="2" type="ORF">AAHA92_04358</name>
</gene>
<dbReference type="EMBL" id="JBEAFC010000003">
    <property type="protein sequence ID" value="KAL1561684.1"/>
    <property type="molecule type" value="Genomic_DNA"/>
</dbReference>
<keyword evidence="3" id="KW-1185">Reference proteome</keyword>
<feature type="region of interest" description="Disordered" evidence="1">
    <location>
        <begin position="244"/>
        <end position="276"/>
    </location>
</feature>